<reference evidence="4" key="1">
    <citation type="journal article" date="2019" name="Gigascience">
        <title>De novo genome assembly of the endangered Acer yangbiense, a plant species with extremely small populations endemic to Yunnan Province, China.</title>
        <authorList>
            <person name="Yang J."/>
            <person name="Wariss H.M."/>
            <person name="Tao L."/>
            <person name="Zhang R."/>
            <person name="Yun Q."/>
            <person name="Hollingsworth P."/>
            <person name="Dao Z."/>
            <person name="Luo G."/>
            <person name="Guo H."/>
            <person name="Ma Y."/>
            <person name="Sun W."/>
        </authorList>
    </citation>
    <scope>NUCLEOTIDE SEQUENCE [LARGE SCALE GENOMIC DNA]</scope>
    <source>
        <strain evidence="4">cv. Malutang</strain>
    </source>
</reference>
<dbReference type="EMBL" id="VAHF01000009">
    <property type="protein sequence ID" value="TXG55214.1"/>
    <property type="molecule type" value="Genomic_DNA"/>
</dbReference>
<accession>A0A5C7HDY1</accession>
<dbReference type="InterPro" id="IPR034565">
    <property type="entry name" value="Put_cell_wall"/>
</dbReference>
<feature type="region of interest" description="Disordered" evidence="1">
    <location>
        <begin position="66"/>
        <end position="121"/>
    </location>
</feature>
<evidence type="ECO:0000256" key="1">
    <source>
        <dbReference type="SAM" id="MobiDB-lite"/>
    </source>
</evidence>
<dbReference type="Proteomes" id="UP000323000">
    <property type="component" value="Chromosome 9"/>
</dbReference>
<feature type="compositionally biased region" description="Gly residues" evidence="1">
    <location>
        <begin position="82"/>
        <end position="93"/>
    </location>
</feature>
<keyword evidence="2" id="KW-0732">Signal</keyword>
<protein>
    <recommendedName>
        <fullName evidence="5">Cell wall protein</fullName>
    </recommendedName>
</protein>
<evidence type="ECO:0000313" key="3">
    <source>
        <dbReference type="EMBL" id="TXG55214.1"/>
    </source>
</evidence>
<dbReference type="PANTHER" id="PTHR36733:SF1">
    <property type="entry name" value="CELL WALL PROTEIN-RELATED"/>
    <property type="match status" value="1"/>
</dbReference>
<dbReference type="OrthoDB" id="1931827at2759"/>
<name>A0A5C7HDY1_9ROSI</name>
<organism evidence="3 4">
    <name type="scientific">Acer yangbiense</name>
    <dbReference type="NCBI Taxonomy" id="1000413"/>
    <lineage>
        <taxon>Eukaryota</taxon>
        <taxon>Viridiplantae</taxon>
        <taxon>Streptophyta</taxon>
        <taxon>Embryophyta</taxon>
        <taxon>Tracheophyta</taxon>
        <taxon>Spermatophyta</taxon>
        <taxon>Magnoliopsida</taxon>
        <taxon>eudicotyledons</taxon>
        <taxon>Gunneridae</taxon>
        <taxon>Pentapetalae</taxon>
        <taxon>rosids</taxon>
        <taxon>malvids</taxon>
        <taxon>Sapindales</taxon>
        <taxon>Sapindaceae</taxon>
        <taxon>Hippocastanoideae</taxon>
        <taxon>Acereae</taxon>
        <taxon>Acer</taxon>
    </lineage>
</organism>
<evidence type="ECO:0000313" key="4">
    <source>
        <dbReference type="Proteomes" id="UP000323000"/>
    </source>
</evidence>
<feature type="signal peptide" evidence="2">
    <location>
        <begin position="1"/>
        <end position="28"/>
    </location>
</feature>
<sequence length="121" mass="12399">MAYKTNASLLAQIFILTILLAFSRQALAGRGIAEDTKNADMKQPEWLISDNSVLLPGIGRVMLPPVFRNPQHTPYTAPYTGSTGGAGTGGSNVPGGDDTLVPNPGVETPNPGSGGAAPANP</sequence>
<comment type="caution">
    <text evidence="3">The sequence shown here is derived from an EMBL/GenBank/DDBJ whole genome shotgun (WGS) entry which is preliminary data.</text>
</comment>
<keyword evidence="4" id="KW-1185">Reference proteome</keyword>
<evidence type="ECO:0000256" key="2">
    <source>
        <dbReference type="SAM" id="SignalP"/>
    </source>
</evidence>
<dbReference type="PANTHER" id="PTHR36733">
    <property type="entry name" value="CELL WALL PROTEIN-RELATED"/>
    <property type="match status" value="1"/>
</dbReference>
<feature type="chain" id="PRO_5022746364" description="Cell wall protein" evidence="2">
    <location>
        <begin position="29"/>
        <end position="121"/>
    </location>
</feature>
<proteinExistence type="predicted"/>
<dbReference type="AlphaFoldDB" id="A0A5C7HDY1"/>
<gene>
    <name evidence="3" type="ORF">EZV62_020470</name>
</gene>
<evidence type="ECO:0008006" key="5">
    <source>
        <dbReference type="Google" id="ProtNLM"/>
    </source>
</evidence>